<evidence type="ECO:0000313" key="6">
    <source>
        <dbReference type="EMBL" id="SIT68783.1"/>
    </source>
</evidence>
<dbReference type="PANTHER" id="PTHR46233:SF3">
    <property type="entry name" value="HYDROXYACYLGLUTATHIONE HYDROLASE GLOC"/>
    <property type="match status" value="1"/>
</dbReference>
<dbReference type="Proteomes" id="UP000223759">
    <property type="component" value="Unassembled WGS sequence"/>
</dbReference>
<dbReference type="InterPro" id="IPR051453">
    <property type="entry name" value="MBL_Glyoxalase_II"/>
</dbReference>
<dbReference type="GO" id="GO:0016787">
    <property type="term" value="F:hydrolase activity"/>
    <property type="evidence" value="ECO:0007669"/>
    <property type="project" value="UniProtKB-KW"/>
</dbReference>
<name>A0A1R3VUV5_9GAMM</name>
<dbReference type="SUPFAM" id="SSF56281">
    <property type="entry name" value="Metallo-hydrolase/oxidoreductase"/>
    <property type="match status" value="1"/>
</dbReference>
<keyword evidence="4" id="KW-0862">Zinc</keyword>
<dbReference type="EMBL" id="FTPK01000002">
    <property type="protein sequence ID" value="SIT68783.1"/>
    <property type="molecule type" value="Genomic_DNA"/>
</dbReference>
<accession>A0A1R3VUV5</accession>
<dbReference type="AlphaFoldDB" id="A0A1R3VUV5"/>
<evidence type="ECO:0000313" key="7">
    <source>
        <dbReference type="Proteomes" id="UP000223759"/>
    </source>
</evidence>
<protein>
    <submittedName>
        <fullName evidence="6">Glyoxylase, beta-lactamase superfamily II</fullName>
    </submittedName>
</protein>
<dbReference type="InterPro" id="IPR001279">
    <property type="entry name" value="Metallo-B-lactamas"/>
</dbReference>
<evidence type="ECO:0000256" key="2">
    <source>
        <dbReference type="ARBA" id="ARBA00022723"/>
    </source>
</evidence>
<evidence type="ECO:0000256" key="1">
    <source>
        <dbReference type="ARBA" id="ARBA00001947"/>
    </source>
</evidence>
<keyword evidence="2" id="KW-0479">Metal-binding</keyword>
<sequence>MEANTWQLVPGSDRVEIYPIISKPSILSSNCYLLSAPNALIVIDPGANPTQTAIINAVLNEALSAKPRPVLSFLTHCHQDHSQELGSIALPEGIEIKHFAHEAGVDALARGDKQLTVAYLYPWEPPVCTAPFAGCLFDARHWKNPKIISYANGDTFELRGKLLNLPNGTLLKQQSISLGEGEMLELYHTPGHTPCSISLRVARLLLSGDISFAANPGLCGLDGWSHADLMDTLGKVDWLLQQHDIEVCCTGHGFCVPAPQMQQKLRQVEEDARGLVEVDSLNADRIRSLKLYVDELLEEMSVLFTILSGRLYTASFYLSELEEEDAAQEILNQSDLDKIDRILSEFRRFIEAFNASETPELTLVLKGVQVAGSLQNLLDGSVLSDLLDSSLVARARRLLTDYLGAVRGLKFVNSESSGNVHELLKNLQKRTQALADRAAQDLLESADSEQSFISALARRLSSQSPLRHAELTLVTEAQSGDIAFSIERLDDILSNLIESTIARGARHIQIRTESLADHILISLSAQPAVAPTSFSPRRLSLYCRMLGWLSGSLEWVEVDGGTEFLLHVPTQMTKL</sequence>
<feature type="domain" description="Metallo-beta-lactamase" evidence="5">
    <location>
        <begin position="28"/>
        <end position="252"/>
    </location>
</feature>
<keyword evidence="7" id="KW-1185">Reference proteome</keyword>
<dbReference type="RefSeq" id="WP_076755368.1">
    <property type="nucleotide sequence ID" value="NZ_CP023018.1"/>
</dbReference>
<dbReference type="GO" id="GO:0046872">
    <property type="term" value="F:metal ion binding"/>
    <property type="evidence" value="ECO:0007669"/>
    <property type="project" value="UniProtKB-KW"/>
</dbReference>
<dbReference type="Gene3D" id="3.60.15.10">
    <property type="entry name" value="Ribonuclease Z/Hydroxyacylglutathione hydrolase-like"/>
    <property type="match status" value="1"/>
</dbReference>
<dbReference type="Pfam" id="PF00753">
    <property type="entry name" value="Lactamase_B"/>
    <property type="match status" value="1"/>
</dbReference>
<dbReference type="InterPro" id="IPR036866">
    <property type="entry name" value="RibonucZ/Hydroxyglut_hydro"/>
</dbReference>
<reference evidence="6 7" key="1">
    <citation type="submission" date="2017-01" db="EMBL/GenBank/DDBJ databases">
        <authorList>
            <person name="Mah S.A."/>
            <person name="Swanson W.J."/>
            <person name="Moy G.W."/>
            <person name="Vacquier V.D."/>
        </authorList>
    </citation>
    <scope>NUCLEOTIDE SEQUENCE [LARGE SCALE GENOMIC DNA]</scope>
    <source>
        <strain evidence="6 7">M9</strain>
    </source>
</reference>
<evidence type="ECO:0000256" key="3">
    <source>
        <dbReference type="ARBA" id="ARBA00022801"/>
    </source>
</evidence>
<comment type="cofactor">
    <cofactor evidence="1">
        <name>Zn(2+)</name>
        <dbReference type="ChEBI" id="CHEBI:29105"/>
    </cofactor>
</comment>
<evidence type="ECO:0000259" key="5">
    <source>
        <dbReference type="SMART" id="SM00849"/>
    </source>
</evidence>
<dbReference type="STRING" id="233100.SAMN05216526_0933"/>
<gene>
    <name evidence="6" type="ORF">SAMN05216526_0933</name>
</gene>
<proteinExistence type="predicted"/>
<dbReference type="SMART" id="SM00849">
    <property type="entry name" value="Lactamase_B"/>
    <property type="match status" value="1"/>
</dbReference>
<dbReference type="CDD" id="cd06262">
    <property type="entry name" value="metallo-hydrolase-like_MBL-fold"/>
    <property type="match status" value="1"/>
</dbReference>
<evidence type="ECO:0000256" key="4">
    <source>
        <dbReference type="ARBA" id="ARBA00022833"/>
    </source>
</evidence>
<dbReference type="OrthoDB" id="9802991at2"/>
<organism evidence="6 7">
    <name type="scientific">Ectothiorhodosinus mongolicus</name>
    <dbReference type="NCBI Taxonomy" id="233100"/>
    <lineage>
        <taxon>Bacteria</taxon>
        <taxon>Pseudomonadati</taxon>
        <taxon>Pseudomonadota</taxon>
        <taxon>Gammaproteobacteria</taxon>
        <taxon>Chromatiales</taxon>
        <taxon>Ectothiorhodospiraceae</taxon>
        <taxon>Ectothiorhodosinus</taxon>
    </lineage>
</organism>
<dbReference type="PANTHER" id="PTHR46233">
    <property type="entry name" value="HYDROXYACYLGLUTATHIONE HYDROLASE GLOC"/>
    <property type="match status" value="1"/>
</dbReference>
<keyword evidence="3" id="KW-0378">Hydrolase</keyword>